<gene>
    <name evidence="3" type="ORF">GA0061077_0968</name>
</gene>
<reference evidence="4" key="1">
    <citation type="submission" date="2016-08" db="EMBL/GenBank/DDBJ databases">
        <authorList>
            <person name="Varghese N."/>
            <person name="Submissions Spin"/>
        </authorList>
    </citation>
    <scope>NUCLEOTIDE SEQUENCE [LARGE SCALE GENOMIC DNA]</scope>
    <source>
        <strain evidence="4">R-52791</strain>
    </source>
</reference>
<evidence type="ECO:0000256" key="2">
    <source>
        <dbReference type="SAM" id="SignalP"/>
    </source>
</evidence>
<accession>A0A1C4H5A4</accession>
<feature type="chain" id="PRO_5008692895" evidence="2">
    <location>
        <begin position="35"/>
        <end position="192"/>
    </location>
</feature>
<dbReference type="RefSeq" id="WP_091847811.1">
    <property type="nucleotide sequence ID" value="NZ_FMBL01000002.1"/>
</dbReference>
<evidence type="ECO:0000313" key="4">
    <source>
        <dbReference type="Proteomes" id="UP000242610"/>
    </source>
</evidence>
<feature type="region of interest" description="Disordered" evidence="1">
    <location>
        <begin position="130"/>
        <end position="151"/>
    </location>
</feature>
<proteinExistence type="predicted"/>
<feature type="signal peptide" evidence="2">
    <location>
        <begin position="1"/>
        <end position="34"/>
    </location>
</feature>
<dbReference type="OrthoDB" id="10016542at2"/>
<name>A0A1C4H5A4_9BIFI</name>
<keyword evidence="2" id="KW-0732">Signal</keyword>
<dbReference type="AlphaFoldDB" id="A0A1C4H5A4"/>
<dbReference type="EMBL" id="FMBL01000002">
    <property type="protein sequence ID" value="SCC80055.1"/>
    <property type="molecule type" value="Genomic_DNA"/>
</dbReference>
<organism evidence="3 4">
    <name type="scientific">Bifidobacterium commune</name>
    <dbReference type="NCBI Taxonomy" id="1505727"/>
    <lineage>
        <taxon>Bacteria</taxon>
        <taxon>Bacillati</taxon>
        <taxon>Actinomycetota</taxon>
        <taxon>Actinomycetes</taxon>
        <taxon>Bifidobacteriales</taxon>
        <taxon>Bifidobacteriaceae</taxon>
        <taxon>Bifidobacterium</taxon>
    </lineage>
</organism>
<evidence type="ECO:0000256" key="1">
    <source>
        <dbReference type="SAM" id="MobiDB-lite"/>
    </source>
</evidence>
<dbReference type="Proteomes" id="UP000242610">
    <property type="component" value="Unassembled WGS sequence"/>
</dbReference>
<keyword evidence="4" id="KW-1185">Reference proteome</keyword>
<protein>
    <submittedName>
        <fullName evidence="3">Uncharacterized protein</fullName>
    </submittedName>
</protein>
<sequence length="192" mass="19811">MRKDKIQGRLGRLAEYGVAVAAAAAMLLPGVAAADGGGGSAGGSGGSGSGVGVVTWIADDDMGAPTVGNIKAQLSARAGISYAGNVAHATWKGGDRLPDGHTWRWTLDVTVHGPSTSKVGDTAHTHWKGASQTADQDSPWGEFPTWKSSPDKSWVKRDASGNLTHCQHRRYTSGVKIDSVSMISMVASVSVV</sequence>
<dbReference type="STRING" id="1505727.GA0061077_0968"/>
<evidence type="ECO:0000313" key="3">
    <source>
        <dbReference type="EMBL" id="SCC80055.1"/>
    </source>
</evidence>